<dbReference type="OrthoDB" id="566138at2759"/>
<evidence type="ECO:0000313" key="3">
    <source>
        <dbReference type="EMBL" id="CDM34941.1"/>
    </source>
</evidence>
<dbReference type="Pfam" id="PF01425">
    <property type="entry name" value="Amidase"/>
    <property type="match status" value="2"/>
</dbReference>
<dbReference type="OMA" id="FNTERQL"/>
<sequence length="476" mass="51470">MSNPGYPSAWKPGKPPRSVVRHRRGPPLFNTLTATAYDLQQMMIAGTLKSTDLVEEYVRNIEEHNGYLRAVSVYAPVALERAQELDAKREAGEFLGPLHGIPVFIKWAKPGDEDIHRSSGAPEYKIHQKCAGCRQEEKVSHAVGLQLTAKDSPYIPGGFDPTDSIGGHTVPGGSSSGVSIVISAGLAANGVGTDTDASITAPAVRASLYLIRPTTGIVSVNGTVPCPKTFDTIGPMGRSVRDVADLLTALVEPGKTKTPQGGYASSATKNHGKSFRIGTLDPEVWNYPDFLVNPVPEATERINRIILETYSKIREGLASVFHENADLPPVSEFMLNGKHSIYTSWLPGSPVKNLEELVKWNQEHAAEALPTEYPSQDVLIEALSAKLSPDQIETLREHYLAVGSNIDAALQNNEIDITVAPGDCFLTQYASAKGTMFFPTTSNSVRPIGLQVISSAHREDLLVAFMSAFEDSISKR</sequence>
<dbReference type="SUPFAM" id="SSF75304">
    <property type="entry name" value="Amidase signature (AS) enzymes"/>
    <property type="match status" value="1"/>
</dbReference>
<gene>
    <name evidence="3" type="ORF">PROQFM164_S03g001668</name>
</gene>
<feature type="region of interest" description="Disordered" evidence="1">
    <location>
        <begin position="1"/>
        <end position="24"/>
    </location>
</feature>
<dbReference type="PANTHER" id="PTHR42678">
    <property type="entry name" value="AMIDASE"/>
    <property type="match status" value="1"/>
</dbReference>
<keyword evidence="4" id="KW-1185">Reference proteome</keyword>
<proteinExistence type="predicted"/>
<feature type="domain" description="Amidase" evidence="2">
    <location>
        <begin position="168"/>
        <end position="289"/>
    </location>
</feature>
<evidence type="ECO:0000313" key="4">
    <source>
        <dbReference type="Proteomes" id="UP000030686"/>
    </source>
</evidence>
<dbReference type="Proteomes" id="UP000030686">
    <property type="component" value="Unassembled WGS sequence"/>
</dbReference>
<protein>
    <submittedName>
        <fullName evidence="3">Amidase</fullName>
    </submittedName>
</protein>
<dbReference type="AlphaFoldDB" id="W6QG41"/>
<organism evidence="3 4">
    <name type="scientific">Penicillium roqueforti (strain FM164)</name>
    <dbReference type="NCBI Taxonomy" id="1365484"/>
    <lineage>
        <taxon>Eukaryota</taxon>
        <taxon>Fungi</taxon>
        <taxon>Dikarya</taxon>
        <taxon>Ascomycota</taxon>
        <taxon>Pezizomycotina</taxon>
        <taxon>Eurotiomycetes</taxon>
        <taxon>Eurotiomycetidae</taxon>
        <taxon>Eurotiales</taxon>
        <taxon>Aspergillaceae</taxon>
        <taxon>Penicillium</taxon>
    </lineage>
</organism>
<reference evidence="3" key="1">
    <citation type="journal article" date="2014" name="Nat. Commun.">
        <title>Multiple recent horizontal transfers of a large genomic region in cheese making fungi.</title>
        <authorList>
            <person name="Cheeseman K."/>
            <person name="Ropars J."/>
            <person name="Renault P."/>
            <person name="Dupont J."/>
            <person name="Gouzy J."/>
            <person name="Branca A."/>
            <person name="Abraham A.L."/>
            <person name="Ceppi M."/>
            <person name="Conseiller E."/>
            <person name="Debuchy R."/>
            <person name="Malagnac F."/>
            <person name="Goarin A."/>
            <person name="Silar P."/>
            <person name="Lacoste S."/>
            <person name="Sallet E."/>
            <person name="Bensimon A."/>
            <person name="Giraud T."/>
            <person name="Brygoo Y."/>
        </authorList>
    </citation>
    <scope>NUCLEOTIDE SEQUENCE [LARGE SCALE GENOMIC DNA]</scope>
    <source>
        <strain evidence="3">FM164</strain>
    </source>
</reference>
<dbReference type="InterPro" id="IPR036928">
    <property type="entry name" value="AS_sf"/>
</dbReference>
<dbReference type="STRING" id="1365484.W6QG41"/>
<dbReference type="PANTHER" id="PTHR42678:SF34">
    <property type="entry name" value="OS04G0183300 PROTEIN"/>
    <property type="match status" value="1"/>
</dbReference>
<feature type="domain" description="Amidase" evidence="2">
    <location>
        <begin position="52"/>
        <end position="106"/>
    </location>
</feature>
<evidence type="ECO:0000256" key="1">
    <source>
        <dbReference type="SAM" id="MobiDB-lite"/>
    </source>
</evidence>
<name>W6QG41_PENRF</name>
<evidence type="ECO:0000259" key="2">
    <source>
        <dbReference type="Pfam" id="PF01425"/>
    </source>
</evidence>
<dbReference type="InterPro" id="IPR023631">
    <property type="entry name" value="Amidase_dom"/>
</dbReference>
<accession>W6QG41</accession>
<dbReference type="Gene3D" id="3.90.1300.10">
    <property type="entry name" value="Amidase signature (AS) domain"/>
    <property type="match status" value="2"/>
</dbReference>
<dbReference type="EMBL" id="HG792017">
    <property type="protein sequence ID" value="CDM34941.1"/>
    <property type="molecule type" value="Genomic_DNA"/>
</dbReference>